<keyword evidence="10" id="KW-0472">Membrane</keyword>
<keyword evidence="5 9" id="KW-0560">Oxidoreductase</keyword>
<comment type="caution">
    <text evidence="11">The sequence shown here is derived from an EMBL/GenBank/DDBJ whole genome shotgun (WGS) entry which is preliminary data.</text>
</comment>
<comment type="similarity">
    <text evidence="2 9">Belongs to the cytochrome P450 family.</text>
</comment>
<keyword evidence="10" id="KW-0812">Transmembrane</keyword>
<evidence type="ECO:0000256" key="1">
    <source>
        <dbReference type="ARBA" id="ARBA00001971"/>
    </source>
</evidence>
<accession>A0AAD8NFK8</accession>
<keyword evidence="7 9" id="KW-0503">Monooxygenase</keyword>
<dbReference type="CDD" id="cd20618">
    <property type="entry name" value="CYP71_clan"/>
    <property type="match status" value="1"/>
</dbReference>
<dbReference type="GO" id="GO:0005506">
    <property type="term" value="F:iron ion binding"/>
    <property type="evidence" value="ECO:0007669"/>
    <property type="project" value="InterPro"/>
</dbReference>
<proteinExistence type="inferred from homology"/>
<comment type="cofactor">
    <cofactor evidence="1 8">
        <name>heme</name>
        <dbReference type="ChEBI" id="CHEBI:30413"/>
    </cofactor>
</comment>
<dbReference type="SUPFAM" id="SSF48264">
    <property type="entry name" value="Cytochrome P450"/>
    <property type="match status" value="1"/>
</dbReference>
<keyword evidence="4 8" id="KW-0479">Metal-binding</keyword>
<dbReference type="InterPro" id="IPR002401">
    <property type="entry name" value="Cyt_P450_E_grp-I"/>
</dbReference>
<dbReference type="InterPro" id="IPR017972">
    <property type="entry name" value="Cyt_P450_CS"/>
</dbReference>
<dbReference type="InterPro" id="IPR036396">
    <property type="entry name" value="Cyt_P450_sf"/>
</dbReference>
<keyword evidence="3 8" id="KW-0349">Heme</keyword>
<evidence type="ECO:0000256" key="7">
    <source>
        <dbReference type="ARBA" id="ARBA00023033"/>
    </source>
</evidence>
<evidence type="ECO:0000256" key="4">
    <source>
        <dbReference type="ARBA" id="ARBA00022723"/>
    </source>
</evidence>
<dbReference type="PRINTS" id="PR00385">
    <property type="entry name" value="P450"/>
</dbReference>
<evidence type="ECO:0000256" key="6">
    <source>
        <dbReference type="ARBA" id="ARBA00023004"/>
    </source>
</evidence>
<name>A0AAD8NFK8_TARER</name>
<keyword evidence="6 8" id="KW-0408">Iron</keyword>
<feature type="transmembrane region" description="Helical" evidence="10">
    <location>
        <begin position="6"/>
        <end position="26"/>
    </location>
</feature>
<feature type="binding site" description="axial binding residue" evidence="8">
    <location>
        <position position="446"/>
    </location>
    <ligand>
        <name>heme</name>
        <dbReference type="ChEBI" id="CHEBI:30413"/>
    </ligand>
    <ligandPart>
        <name>Fe</name>
        <dbReference type="ChEBI" id="CHEBI:18248"/>
    </ligandPart>
</feature>
<evidence type="ECO:0000256" key="3">
    <source>
        <dbReference type="ARBA" id="ARBA00022617"/>
    </source>
</evidence>
<dbReference type="AlphaFoldDB" id="A0AAD8NFK8"/>
<dbReference type="Pfam" id="PF00067">
    <property type="entry name" value="p450"/>
    <property type="match status" value="1"/>
</dbReference>
<dbReference type="InterPro" id="IPR001128">
    <property type="entry name" value="Cyt_P450"/>
</dbReference>
<gene>
    <name evidence="11" type="ORF">QVD17_29967</name>
</gene>
<organism evidence="11 12">
    <name type="scientific">Tagetes erecta</name>
    <name type="common">African marigold</name>
    <dbReference type="NCBI Taxonomy" id="13708"/>
    <lineage>
        <taxon>Eukaryota</taxon>
        <taxon>Viridiplantae</taxon>
        <taxon>Streptophyta</taxon>
        <taxon>Embryophyta</taxon>
        <taxon>Tracheophyta</taxon>
        <taxon>Spermatophyta</taxon>
        <taxon>Magnoliopsida</taxon>
        <taxon>eudicotyledons</taxon>
        <taxon>Gunneridae</taxon>
        <taxon>Pentapetalae</taxon>
        <taxon>asterids</taxon>
        <taxon>campanulids</taxon>
        <taxon>Asterales</taxon>
        <taxon>Asteraceae</taxon>
        <taxon>Asteroideae</taxon>
        <taxon>Heliantheae alliance</taxon>
        <taxon>Tageteae</taxon>
        <taxon>Tagetes</taxon>
    </lineage>
</organism>
<sequence length="511" mass="58662">MYSHSSTYYVVTCLATMALLLLSLGIRRHRRLNRPRGPKPWPIIGNLNLIGVHPHRSIHELSKKYGEIMQLKFGSQNVVVGSSVEMAKIFLKTQDLNFVCRPQTAAGKYTTYNNSDMMWAPYGAYWRQTRKMSQMVLFSTKRVESYEYIRVEERNSLLKSIFESVGKVIVLKDLLSTASFNVISRMVLGKRYLDESEDSIVSPDEFKKMLDELFLLNGVFNIGDFIPWIGFMDLQGYVRRMKALSKKFDPFLEHVLDEHNQRRMEEGEKFVATDMVDLLLQIADDPEHDVKIERDGVKAFTQDLLAGGTESSTIIIEWAICEMLKKPETFQKANEELDRVIGKNRWVQEKDMPNLPYIKAIAIEVMRLHPVAPLLSPRRAREDCKVAGYDISQGTRVLVSAWTIMRDPKLWDKPEEFCPERFIGKEIDIKGNDFKLLPFGAGRRMCPGYNLGLKAVEGTLANLLHGFTWTLPNTITRDNLNMEDVFGLSTPKKIPLLTVAQSRLPLDMYHL</sequence>
<dbReference type="PROSITE" id="PS00086">
    <property type="entry name" value="CYTOCHROME_P450"/>
    <property type="match status" value="1"/>
</dbReference>
<evidence type="ECO:0000256" key="10">
    <source>
        <dbReference type="SAM" id="Phobius"/>
    </source>
</evidence>
<dbReference type="GO" id="GO:0020037">
    <property type="term" value="F:heme binding"/>
    <property type="evidence" value="ECO:0007669"/>
    <property type="project" value="InterPro"/>
</dbReference>
<dbReference type="EMBL" id="JAUHHV010000008">
    <property type="protein sequence ID" value="KAK1414225.1"/>
    <property type="molecule type" value="Genomic_DNA"/>
</dbReference>
<dbReference type="GO" id="GO:0004497">
    <property type="term" value="F:monooxygenase activity"/>
    <property type="evidence" value="ECO:0007669"/>
    <property type="project" value="UniProtKB-KW"/>
</dbReference>
<reference evidence="11" key="1">
    <citation type="journal article" date="2023" name="bioRxiv">
        <title>Improved chromosome-level genome assembly for marigold (Tagetes erecta).</title>
        <authorList>
            <person name="Jiang F."/>
            <person name="Yuan L."/>
            <person name="Wang S."/>
            <person name="Wang H."/>
            <person name="Xu D."/>
            <person name="Wang A."/>
            <person name="Fan W."/>
        </authorList>
    </citation>
    <scope>NUCLEOTIDE SEQUENCE</scope>
    <source>
        <strain evidence="11">WSJ</strain>
        <tissue evidence="11">Leaf</tissue>
    </source>
</reference>
<protein>
    <recommendedName>
        <fullName evidence="13">Cytochrome P450</fullName>
    </recommendedName>
</protein>
<evidence type="ECO:0008006" key="13">
    <source>
        <dbReference type="Google" id="ProtNLM"/>
    </source>
</evidence>
<evidence type="ECO:0000313" key="11">
    <source>
        <dbReference type="EMBL" id="KAK1414225.1"/>
    </source>
</evidence>
<dbReference type="Proteomes" id="UP001229421">
    <property type="component" value="Unassembled WGS sequence"/>
</dbReference>
<dbReference type="GO" id="GO:0044550">
    <property type="term" value="P:secondary metabolite biosynthetic process"/>
    <property type="evidence" value="ECO:0007669"/>
    <property type="project" value="UniProtKB-ARBA"/>
</dbReference>
<dbReference type="GO" id="GO:0016705">
    <property type="term" value="F:oxidoreductase activity, acting on paired donors, with incorporation or reduction of molecular oxygen"/>
    <property type="evidence" value="ECO:0007669"/>
    <property type="project" value="InterPro"/>
</dbReference>
<dbReference type="Gene3D" id="1.10.630.10">
    <property type="entry name" value="Cytochrome P450"/>
    <property type="match status" value="1"/>
</dbReference>
<dbReference type="FunFam" id="1.10.630.10:FF:000038">
    <property type="entry name" value="Cytochrome P450 84A1"/>
    <property type="match status" value="1"/>
</dbReference>
<evidence type="ECO:0000256" key="8">
    <source>
        <dbReference type="PIRSR" id="PIRSR602401-1"/>
    </source>
</evidence>
<dbReference type="PANTHER" id="PTHR47944:SF4">
    <property type="entry name" value="OS09G0441700 PROTEIN"/>
    <property type="match status" value="1"/>
</dbReference>
<evidence type="ECO:0000256" key="2">
    <source>
        <dbReference type="ARBA" id="ARBA00010617"/>
    </source>
</evidence>
<keyword evidence="10" id="KW-1133">Transmembrane helix</keyword>
<evidence type="ECO:0000256" key="5">
    <source>
        <dbReference type="ARBA" id="ARBA00023002"/>
    </source>
</evidence>
<keyword evidence="12" id="KW-1185">Reference proteome</keyword>
<evidence type="ECO:0000256" key="9">
    <source>
        <dbReference type="RuleBase" id="RU000461"/>
    </source>
</evidence>
<evidence type="ECO:0000313" key="12">
    <source>
        <dbReference type="Proteomes" id="UP001229421"/>
    </source>
</evidence>
<dbReference type="PANTHER" id="PTHR47944">
    <property type="entry name" value="CYTOCHROME P450 98A9"/>
    <property type="match status" value="1"/>
</dbReference>
<dbReference type="PRINTS" id="PR00463">
    <property type="entry name" value="EP450I"/>
</dbReference>